<dbReference type="Pfam" id="PF01381">
    <property type="entry name" value="HTH_3"/>
    <property type="match status" value="1"/>
</dbReference>
<dbReference type="InterPro" id="IPR001387">
    <property type="entry name" value="Cro/C1-type_HTH"/>
</dbReference>
<dbReference type="SUPFAM" id="SSF47413">
    <property type="entry name" value="lambda repressor-like DNA-binding domains"/>
    <property type="match status" value="1"/>
</dbReference>
<dbReference type="InterPro" id="IPR010982">
    <property type="entry name" value="Lambda_DNA-bd_dom_sf"/>
</dbReference>
<protein>
    <submittedName>
        <fullName evidence="2">Transcriptional regulator, XRE family</fullName>
    </submittedName>
</protein>
<dbReference type="AlphaFoldDB" id="A0A562T969"/>
<dbReference type="GO" id="GO:0003677">
    <property type="term" value="F:DNA binding"/>
    <property type="evidence" value="ECO:0007669"/>
    <property type="project" value="InterPro"/>
</dbReference>
<name>A0A562T969_9HYPH</name>
<sequence length="285" mass="31844">MFRERLAHALTEKQLNRSDLARLANLDRSTVSQLLSEDAPRLPNGQALAAIASSLGVSSDWLLGLSAHQGAAAEILDRAVQVAETDRNPVDEHLLSWQREAAGSKIRHVPANLPDVLKTEDVLSYEYAATSYRTPGQAITDSRDQQALLTQPETDMEIAVSFQSLEAFARGEGIWQGLSSQDREAQLLAMADQLDQFYPALRLHLFDAHDRYSAPFTVFGQKRAAVYLGQRYLAFSATSHVRLFTKHFDDLVRHAQIRSHEAGQFARDLAAGRFRYNNQNNRVAE</sequence>
<keyword evidence="3" id="KW-1185">Reference proteome</keyword>
<dbReference type="EMBL" id="VLLF01000002">
    <property type="protein sequence ID" value="TWI90149.1"/>
    <property type="molecule type" value="Genomic_DNA"/>
</dbReference>
<dbReference type="PROSITE" id="PS50943">
    <property type="entry name" value="HTH_CROC1"/>
    <property type="match status" value="1"/>
</dbReference>
<evidence type="ECO:0000259" key="1">
    <source>
        <dbReference type="PROSITE" id="PS50943"/>
    </source>
</evidence>
<dbReference type="Proteomes" id="UP000320593">
    <property type="component" value="Unassembled WGS sequence"/>
</dbReference>
<evidence type="ECO:0000313" key="2">
    <source>
        <dbReference type="EMBL" id="TWI90149.1"/>
    </source>
</evidence>
<gene>
    <name evidence="2" type="ORF">JM93_01126</name>
</gene>
<comment type="caution">
    <text evidence="2">The sequence shown here is derived from an EMBL/GenBank/DDBJ whole genome shotgun (WGS) entry which is preliminary data.</text>
</comment>
<feature type="domain" description="HTH cro/C1-type" evidence="1">
    <location>
        <begin position="6"/>
        <end position="62"/>
    </location>
</feature>
<proteinExistence type="predicted"/>
<evidence type="ECO:0000313" key="3">
    <source>
        <dbReference type="Proteomes" id="UP000320593"/>
    </source>
</evidence>
<reference evidence="2 3" key="1">
    <citation type="submission" date="2019-07" db="EMBL/GenBank/DDBJ databases">
        <title>Genomic Encyclopedia of Archaeal and Bacterial Type Strains, Phase II (KMG-II): from individual species to whole genera.</title>
        <authorList>
            <person name="Goeker M."/>
        </authorList>
    </citation>
    <scope>NUCLEOTIDE SEQUENCE [LARGE SCALE GENOMIC DNA]</scope>
    <source>
        <strain evidence="2 3">ATCC BAA-252</strain>
    </source>
</reference>
<accession>A0A562T969</accession>
<dbReference type="Gene3D" id="1.10.260.40">
    <property type="entry name" value="lambda repressor-like DNA-binding domains"/>
    <property type="match status" value="1"/>
</dbReference>
<organism evidence="2 3">
    <name type="scientific">Roseibium hamelinense</name>
    <dbReference type="NCBI Taxonomy" id="150831"/>
    <lineage>
        <taxon>Bacteria</taxon>
        <taxon>Pseudomonadati</taxon>
        <taxon>Pseudomonadota</taxon>
        <taxon>Alphaproteobacteria</taxon>
        <taxon>Hyphomicrobiales</taxon>
        <taxon>Stappiaceae</taxon>
        <taxon>Roseibium</taxon>
    </lineage>
</organism>
<dbReference type="SMART" id="SM00530">
    <property type="entry name" value="HTH_XRE"/>
    <property type="match status" value="1"/>
</dbReference>
<dbReference type="CDD" id="cd00093">
    <property type="entry name" value="HTH_XRE"/>
    <property type="match status" value="1"/>
</dbReference>